<keyword evidence="3" id="KW-0808">Transferase</keyword>
<feature type="domain" description="Glycosyltransferase subfamily 4-like N-terminal" evidence="2">
    <location>
        <begin position="20"/>
        <end position="221"/>
    </location>
</feature>
<dbReference type="InterPro" id="IPR050194">
    <property type="entry name" value="Glycosyltransferase_grp1"/>
</dbReference>
<organism evidence="3 4">
    <name type="scientific">Phocaeicola vulgatus</name>
    <name type="common">Bacteroides vulgatus</name>
    <dbReference type="NCBI Taxonomy" id="821"/>
    <lineage>
        <taxon>Bacteria</taxon>
        <taxon>Pseudomonadati</taxon>
        <taxon>Bacteroidota</taxon>
        <taxon>Bacteroidia</taxon>
        <taxon>Bacteroidales</taxon>
        <taxon>Bacteroidaceae</taxon>
        <taxon>Phocaeicola</taxon>
    </lineage>
</organism>
<dbReference type="Pfam" id="PF13439">
    <property type="entry name" value="Glyco_transf_4"/>
    <property type="match status" value="1"/>
</dbReference>
<sequence length="394" mass="45410">MIMKILLSNKFYYRRGGDCVCTINLEELLKRKGHEVAIFAMQYPDNIETPWSKYFPGEVKFKPGLGMLEALLRPFGTNEVKRKFTALLDDFCPDIVHLNNIHSQLSPVIAEIAHQKGIKVIWTLHDYKLLCPRYDCLRNGDTICEECFSDKRKVLEYKCMKHSRLASYLSYWESMKWNRERLEVCTDIFICPSRFMAEKMRQGGFDSKKIKTVCNFIDTEKCYGKDYTKRGNYYCFIGRLSPEKGVRTLIEAANALPYKLVVIGGGPLLEELKTVAGNNVEFVGFKQWNDIKELVGRARFSVIPSEWYENNPLSVIEAQCLGTPVLGARIGGIPELIEEGVTGMTFESRNKEDLRMKIESMMQHPLNYEMIAGKGQELYGAEMYYQQIMNLYQG</sequence>
<dbReference type="SUPFAM" id="SSF53756">
    <property type="entry name" value="UDP-Glycosyltransferase/glycogen phosphorylase"/>
    <property type="match status" value="1"/>
</dbReference>
<dbReference type="PATRIC" id="fig|821.40.peg.2376"/>
<dbReference type="InterPro" id="IPR028098">
    <property type="entry name" value="Glyco_trans_4-like_N"/>
</dbReference>
<dbReference type="Proteomes" id="UP000061587">
    <property type="component" value="Chromosome"/>
</dbReference>
<evidence type="ECO:0000259" key="2">
    <source>
        <dbReference type="Pfam" id="PF13439"/>
    </source>
</evidence>
<evidence type="ECO:0000313" key="3">
    <source>
        <dbReference type="EMBL" id="ALK84584.1"/>
    </source>
</evidence>
<dbReference type="PANTHER" id="PTHR45947">
    <property type="entry name" value="SULFOQUINOVOSYL TRANSFERASE SQD2"/>
    <property type="match status" value="1"/>
</dbReference>
<name>A0A0P0M287_PHOVU</name>
<accession>A0A0P0M287</accession>
<dbReference type="PANTHER" id="PTHR45947:SF13">
    <property type="entry name" value="TRANSFERASE"/>
    <property type="match status" value="1"/>
</dbReference>
<protein>
    <submittedName>
        <fullName evidence="3">Glycosyl transferase family protein</fullName>
    </submittedName>
</protein>
<dbReference type="Gene3D" id="3.40.50.2000">
    <property type="entry name" value="Glycogen Phosphorylase B"/>
    <property type="match status" value="2"/>
</dbReference>
<dbReference type="GO" id="GO:0016757">
    <property type="term" value="F:glycosyltransferase activity"/>
    <property type="evidence" value="ECO:0007669"/>
    <property type="project" value="InterPro"/>
</dbReference>
<proteinExistence type="predicted"/>
<dbReference type="AlphaFoldDB" id="A0A0P0M287"/>
<reference evidence="4" key="1">
    <citation type="submission" date="2015-10" db="EMBL/GenBank/DDBJ databases">
        <title>Extensive mobilome-driven genome diversification in gut-associated Bacteroides vulgatus mpk.</title>
        <authorList>
            <person name="Beier S."/>
            <person name="Lange A."/>
            <person name="Huson D.H."/>
            <person name="Frick J.-S."/>
            <person name="Autenrieth I.B."/>
        </authorList>
    </citation>
    <scope>NUCLEOTIDE SEQUENCE [LARGE SCALE GENOMIC DNA]</scope>
    <source>
        <strain evidence="4">mpk</strain>
    </source>
</reference>
<dbReference type="EMBL" id="CP013020">
    <property type="protein sequence ID" value="ALK84584.1"/>
    <property type="molecule type" value="Genomic_DNA"/>
</dbReference>
<dbReference type="InterPro" id="IPR001296">
    <property type="entry name" value="Glyco_trans_1"/>
</dbReference>
<evidence type="ECO:0000259" key="1">
    <source>
        <dbReference type="Pfam" id="PF00534"/>
    </source>
</evidence>
<evidence type="ECO:0000313" key="4">
    <source>
        <dbReference type="Proteomes" id="UP000061587"/>
    </source>
</evidence>
<gene>
    <name evidence="3" type="ORF">BvMPK_1982</name>
</gene>
<dbReference type="Pfam" id="PF00534">
    <property type="entry name" value="Glycos_transf_1"/>
    <property type="match status" value="1"/>
</dbReference>
<feature type="domain" description="Glycosyl transferase family 1" evidence="1">
    <location>
        <begin position="230"/>
        <end position="371"/>
    </location>
</feature>
<reference evidence="3 4" key="2">
    <citation type="journal article" date="2016" name="Genome Biol. Evol.">
        <title>Extensive mobilome-driven genome diversification in mouse gut-associated Bacteroides vulgatus mpk.</title>
        <authorList>
            <person name="Lange A."/>
            <person name="Beier S."/>
            <person name="Steimle A."/>
            <person name="Autenrieth I.B."/>
            <person name="Huson D.H."/>
            <person name="Frick J.S."/>
        </authorList>
    </citation>
    <scope>NUCLEOTIDE SEQUENCE [LARGE SCALE GENOMIC DNA]</scope>
    <source>
        <strain evidence="4">mpk</strain>
    </source>
</reference>